<dbReference type="GO" id="GO:0016787">
    <property type="term" value="F:hydrolase activity"/>
    <property type="evidence" value="ECO:0007669"/>
    <property type="project" value="UniProtKB-KW"/>
</dbReference>
<proteinExistence type="predicted"/>
<name>A0A1I2UQM2_9SPHI</name>
<dbReference type="PANTHER" id="PTHR43736:SF1">
    <property type="entry name" value="DIHYDRONEOPTERIN TRIPHOSPHATE DIPHOSPHATASE"/>
    <property type="match status" value="1"/>
</dbReference>
<protein>
    <submittedName>
        <fullName evidence="3">ADP-ribose pyrophosphatase YjhB, NUDIX family</fullName>
    </submittedName>
</protein>
<evidence type="ECO:0000313" key="3">
    <source>
        <dbReference type="EMBL" id="SFG79414.1"/>
    </source>
</evidence>
<dbReference type="PANTHER" id="PTHR43736">
    <property type="entry name" value="ADP-RIBOSE PYROPHOSPHATASE"/>
    <property type="match status" value="1"/>
</dbReference>
<dbReference type="InterPro" id="IPR015797">
    <property type="entry name" value="NUDIX_hydrolase-like_dom_sf"/>
</dbReference>
<gene>
    <name evidence="3" type="ORF">SAMN04489864_102291</name>
</gene>
<sequence>MSYFNLRVYGLLINDYEEVLLSDEREFGMDFTKFPGGGVELGEGLIEALKREFLEECNAEIEVLQHFYTTDFYEKSAFNESQVISIYYLVKSISPLQLNFKTNVFDFDADSAQSFRWEKIAQLDEHKLTFKTDQAVVRLLKSLNNA</sequence>
<dbReference type="EMBL" id="FOPP01000002">
    <property type="protein sequence ID" value="SFG79414.1"/>
    <property type="molecule type" value="Genomic_DNA"/>
</dbReference>
<accession>A0A1I2UQM2</accession>
<keyword evidence="1" id="KW-0378">Hydrolase</keyword>
<dbReference type="Pfam" id="PF00293">
    <property type="entry name" value="NUDIX"/>
    <property type="match status" value="1"/>
</dbReference>
<feature type="domain" description="Nudix hydrolase" evidence="2">
    <location>
        <begin position="3"/>
        <end position="142"/>
    </location>
</feature>
<dbReference type="STRING" id="414048.SAMN04489864_102291"/>
<dbReference type="AlphaFoldDB" id="A0A1I2UQM2"/>
<organism evidence="3 4">
    <name type="scientific">Pedobacter insulae</name>
    <dbReference type="NCBI Taxonomy" id="414048"/>
    <lineage>
        <taxon>Bacteria</taxon>
        <taxon>Pseudomonadati</taxon>
        <taxon>Bacteroidota</taxon>
        <taxon>Sphingobacteriia</taxon>
        <taxon>Sphingobacteriales</taxon>
        <taxon>Sphingobacteriaceae</taxon>
        <taxon>Pedobacter</taxon>
    </lineage>
</organism>
<evidence type="ECO:0000256" key="1">
    <source>
        <dbReference type="ARBA" id="ARBA00022801"/>
    </source>
</evidence>
<dbReference type="OrthoDB" id="9810648at2"/>
<dbReference type="PROSITE" id="PS51462">
    <property type="entry name" value="NUDIX"/>
    <property type="match status" value="1"/>
</dbReference>
<dbReference type="RefSeq" id="WP_090992340.1">
    <property type="nucleotide sequence ID" value="NZ_FOPP01000002.1"/>
</dbReference>
<dbReference type="PROSITE" id="PS00893">
    <property type="entry name" value="NUDIX_BOX"/>
    <property type="match status" value="1"/>
</dbReference>
<dbReference type="Gene3D" id="3.90.79.10">
    <property type="entry name" value="Nucleoside Triphosphate Pyrophosphohydrolase"/>
    <property type="match status" value="1"/>
</dbReference>
<dbReference type="InterPro" id="IPR000086">
    <property type="entry name" value="NUDIX_hydrolase_dom"/>
</dbReference>
<dbReference type="Proteomes" id="UP000199666">
    <property type="component" value="Unassembled WGS sequence"/>
</dbReference>
<dbReference type="InterPro" id="IPR020084">
    <property type="entry name" value="NUDIX_hydrolase_CS"/>
</dbReference>
<evidence type="ECO:0000259" key="2">
    <source>
        <dbReference type="PROSITE" id="PS51462"/>
    </source>
</evidence>
<keyword evidence="4" id="KW-1185">Reference proteome</keyword>
<evidence type="ECO:0000313" key="4">
    <source>
        <dbReference type="Proteomes" id="UP000199666"/>
    </source>
</evidence>
<reference evidence="3 4" key="1">
    <citation type="submission" date="2016-10" db="EMBL/GenBank/DDBJ databases">
        <authorList>
            <person name="de Groot N.N."/>
        </authorList>
    </citation>
    <scope>NUCLEOTIDE SEQUENCE [LARGE SCALE GENOMIC DNA]</scope>
    <source>
        <strain evidence="3 4">DSM 18684</strain>
    </source>
</reference>
<dbReference type="SUPFAM" id="SSF55811">
    <property type="entry name" value="Nudix"/>
    <property type="match status" value="1"/>
</dbReference>